<evidence type="ECO:0000313" key="2">
    <source>
        <dbReference type="Proteomes" id="UP000247702"/>
    </source>
</evidence>
<protein>
    <recommendedName>
        <fullName evidence="3">DNA-directed DNA polymerase</fullName>
    </recommendedName>
</protein>
<sequence>MRKLAEQKANSFCYLVHWIDTGNVWGPFLYRGENATQEFVRRIDQELVHINEVLAIKHERIETEEDKKRFAEADTCWICKGKIAIDREEVKCLENKASWLNNKLENTPKNLEDYKALTTQILKVTKAIDQVEAMDIKVWDHCYITGKFHGSAHRDYNLKLQIQDWKTPIPVIFHNFQGYDSHLSMKVGQLKYIDSMQFMNSSLISLTKNLGDNHPITTKHFKKLSYTEEQIALVEVYPYNYIDSHDRFQETELPLYHEFHSTLKGEYHDIYLKTDILSLADVWTEFRKMSMEYYELDPSHYVSASSLSWDAQLKMTGVRIELFTDMAMHDFTEKAKRDGISMACQRYFKANNPKMGEAYDPSKPTSWISYVDATNLYGHSMSQYLPIGNYQWEASREYLLKNPAMQKAYLKMVLKAKPNARHGYFLNIKSHFPLKTHDYLRDLPPAVENVAVGKDWLCPYNAKLVEQLDGGRFSATEKLVPHLGPRKNYVIHYQELQYYVKLET</sequence>
<gene>
    <name evidence="1" type="ORF">RclHR1_20710002</name>
</gene>
<dbReference type="EMBL" id="BEXD01001193">
    <property type="protein sequence ID" value="GBB92878.1"/>
    <property type="molecule type" value="Genomic_DNA"/>
</dbReference>
<evidence type="ECO:0000313" key="1">
    <source>
        <dbReference type="EMBL" id="GBB92878.1"/>
    </source>
</evidence>
<name>A0A2Z6RKN4_9GLOM</name>
<dbReference type="AlphaFoldDB" id="A0A2Z6RKN4"/>
<dbReference type="Proteomes" id="UP000247702">
    <property type="component" value="Unassembled WGS sequence"/>
</dbReference>
<organism evidence="1 2">
    <name type="scientific">Rhizophagus clarus</name>
    <dbReference type="NCBI Taxonomy" id="94130"/>
    <lineage>
        <taxon>Eukaryota</taxon>
        <taxon>Fungi</taxon>
        <taxon>Fungi incertae sedis</taxon>
        <taxon>Mucoromycota</taxon>
        <taxon>Glomeromycotina</taxon>
        <taxon>Glomeromycetes</taxon>
        <taxon>Glomerales</taxon>
        <taxon>Glomeraceae</taxon>
        <taxon>Rhizophagus</taxon>
    </lineage>
</organism>
<comment type="caution">
    <text evidence="1">The sequence shown here is derived from an EMBL/GenBank/DDBJ whole genome shotgun (WGS) entry which is preliminary data.</text>
</comment>
<accession>A0A2Z6RKN4</accession>
<proteinExistence type="predicted"/>
<evidence type="ECO:0008006" key="3">
    <source>
        <dbReference type="Google" id="ProtNLM"/>
    </source>
</evidence>
<dbReference type="PANTHER" id="PTHR31511:SF12">
    <property type="entry name" value="RHO TERMINATION FACTOR N-TERMINAL DOMAIN-CONTAINING PROTEIN"/>
    <property type="match status" value="1"/>
</dbReference>
<keyword evidence="2" id="KW-1185">Reference proteome</keyword>
<dbReference type="PANTHER" id="PTHR31511">
    <property type="entry name" value="PROTEIN CBG23764"/>
    <property type="match status" value="1"/>
</dbReference>
<reference evidence="1 2" key="1">
    <citation type="submission" date="2017-11" db="EMBL/GenBank/DDBJ databases">
        <title>The genome of Rhizophagus clarus HR1 reveals common genetic basis of auxotrophy among arbuscular mycorrhizal fungi.</title>
        <authorList>
            <person name="Kobayashi Y."/>
        </authorList>
    </citation>
    <scope>NUCLEOTIDE SEQUENCE [LARGE SCALE GENOMIC DNA]</scope>
    <source>
        <strain evidence="1 2">HR1</strain>
    </source>
</reference>